<keyword evidence="1" id="KW-1133">Transmembrane helix</keyword>
<dbReference type="EMBL" id="BOPF01000023">
    <property type="protein sequence ID" value="GIJ48927.1"/>
    <property type="molecule type" value="Genomic_DNA"/>
</dbReference>
<keyword evidence="1" id="KW-0472">Membrane</keyword>
<organism evidence="2 3">
    <name type="scientific">Virgisporangium aliadipatigenens</name>
    <dbReference type="NCBI Taxonomy" id="741659"/>
    <lineage>
        <taxon>Bacteria</taxon>
        <taxon>Bacillati</taxon>
        <taxon>Actinomycetota</taxon>
        <taxon>Actinomycetes</taxon>
        <taxon>Micromonosporales</taxon>
        <taxon>Micromonosporaceae</taxon>
        <taxon>Virgisporangium</taxon>
    </lineage>
</organism>
<proteinExistence type="predicted"/>
<comment type="caution">
    <text evidence="2">The sequence shown here is derived from an EMBL/GenBank/DDBJ whole genome shotgun (WGS) entry which is preliminary data.</text>
</comment>
<dbReference type="AlphaFoldDB" id="A0A8J4DU86"/>
<feature type="transmembrane region" description="Helical" evidence="1">
    <location>
        <begin position="82"/>
        <end position="100"/>
    </location>
</feature>
<keyword evidence="1" id="KW-0812">Transmembrane</keyword>
<accession>A0A8J4DU86</accession>
<reference evidence="2" key="1">
    <citation type="submission" date="2021-01" db="EMBL/GenBank/DDBJ databases">
        <title>Whole genome shotgun sequence of Virgisporangium aliadipatigenens NBRC 105644.</title>
        <authorList>
            <person name="Komaki H."/>
            <person name="Tamura T."/>
        </authorList>
    </citation>
    <scope>NUCLEOTIDE SEQUENCE</scope>
    <source>
        <strain evidence="2">NBRC 105644</strain>
    </source>
</reference>
<dbReference type="RefSeq" id="WP_203902395.1">
    <property type="nucleotide sequence ID" value="NZ_BOPF01000023.1"/>
</dbReference>
<gene>
    <name evidence="2" type="ORF">Val02_58130</name>
</gene>
<evidence type="ECO:0000256" key="1">
    <source>
        <dbReference type="SAM" id="Phobius"/>
    </source>
</evidence>
<keyword evidence="3" id="KW-1185">Reference proteome</keyword>
<sequence>MPSTEQAPPPSPAALLAVLGSGIGGLILLAVPFVPFARVYGDWLVSDVRPRFDEPAGWVCVLAGVVAVLLPVLALALRNPAWLLGALVPGLAAIGLTLWFVTQRLPAYTRLNMSVDLRVGGMLCYAAGPLLIASTIPAFIVTRARLRAQDPT</sequence>
<feature type="transmembrane region" description="Helical" evidence="1">
    <location>
        <begin position="120"/>
        <end position="141"/>
    </location>
</feature>
<feature type="transmembrane region" description="Helical" evidence="1">
    <location>
        <begin position="12"/>
        <end position="36"/>
    </location>
</feature>
<feature type="transmembrane region" description="Helical" evidence="1">
    <location>
        <begin position="56"/>
        <end position="75"/>
    </location>
</feature>
<evidence type="ECO:0000313" key="3">
    <source>
        <dbReference type="Proteomes" id="UP000619260"/>
    </source>
</evidence>
<evidence type="ECO:0000313" key="2">
    <source>
        <dbReference type="EMBL" id="GIJ48927.1"/>
    </source>
</evidence>
<protein>
    <submittedName>
        <fullName evidence="2">Uncharacterized protein</fullName>
    </submittedName>
</protein>
<dbReference type="Proteomes" id="UP000619260">
    <property type="component" value="Unassembled WGS sequence"/>
</dbReference>
<name>A0A8J4DU86_9ACTN</name>